<proteinExistence type="predicted"/>
<gene>
    <name evidence="1" type="ORF">HHI36_015595</name>
</gene>
<dbReference type="AlphaFoldDB" id="A0ABD2N7J6"/>
<organism evidence="1 2">
    <name type="scientific">Cryptolaemus montrouzieri</name>
    <dbReference type="NCBI Taxonomy" id="559131"/>
    <lineage>
        <taxon>Eukaryota</taxon>
        <taxon>Metazoa</taxon>
        <taxon>Ecdysozoa</taxon>
        <taxon>Arthropoda</taxon>
        <taxon>Hexapoda</taxon>
        <taxon>Insecta</taxon>
        <taxon>Pterygota</taxon>
        <taxon>Neoptera</taxon>
        <taxon>Endopterygota</taxon>
        <taxon>Coleoptera</taxon>
        <taxon>Polyphaga</taxon>
        <taxon>Cucujiformia</taxon>
        <taxon>Coccinelloidea</taxon>
        <taxon>Coccinellidae</taxon>
        <taxon>Scymninae</taxon>
        <taxon>Scymnini</taxon>
        <taxon>Cryptolaemus</taxon>
    </lineage>
</organism>
<feature type="non-terminal residue" evidence="1">
    <location>
        <position position="53"/>
    </location>
</feature>
<protein>
    <submittedName>
        <fullName evidence="1">Uncharacterized protein</fullName>
    </submittedName>
</protein>
<comment type="caution">
    <text evidence="1">The sequence shown here is derived from an EMBL/GenBank/DDBJ whole genome shotgun (WGS) entry which is preliminary data.</text>
</comment>
<dbReference type="Proteomes" id="UP001516400">
    <property type="component" value="Unassembled WGS sequence"/>
</dbReference>
<dbReference type="EMBL" id="JABFTP020000062">
    <property type="protein sequence ID" value="KAL3274181.1"/>
    <property type="molecule type" value="Genomic_DNA"/>
</dbReference>
<accession>A0ABD2N7J6</accession>
<evidence type="ECO:0000313" key="2">
    <source>
        <dbReference type="Proteomes" id="UP001516400"/>
    </source>
</evidence>
<reference evidence="1 2" key="1">
    <citation type="journal article" date="2021" name="BMC Biol.">
        <title>Horizontally acquired antibacterial genes associated with adaptive radiation of ladybird beetles.</title>
        <authorList>
            <person name="Li H.S."/>
            <person name="Tang X.F."/>
            <person name="Huang Y.H."/>
            <person name="Xu Z.Y."/>
            <person name="Chen M.L."/>
            <person name="Du X.Y."/>
            <person name="Qiu B.Y."/>
            <person name="Chen P.T."/>
            <person name="Zhang W."/>
            <person name="Slipinski A."/>
            <person name="Escalona H.E."/>
            <person name="Waterhouse R.M."/>
            <person name="Zwick A."/>
            <person name="Pang H."/>
        </authorList>
    </citation>
    <scope>NUCLEOTIDE SEQUENCE [LARGE SCALE GENOMIC DNA]</scope>
    <source>
        <strain evidence="1">SYSU2018</strain>
    </source>
</reference>
<evidence type="ECO:0000313" key="1">
    <source>
        <dbReference type="EMBL" id="KAL3274181.1"/>
    </source>
</evidence>
<keyword evidence="2" id="KW-1185">Reference proteome</keyword>
<sequence>MIQKKQNERCYGVKINEYSIENVTEFRYLGIVIDNNLKFTKYADYICGKVSKK</sequence>
<name>A0ABD2N7J6_9CUCU</name>